<keyword evidence="1" id="KW-0378">Hydrolase</keyword>
<dbReference type="Proteomes" id="UP001221757">
    <property type="component" value="Unassembled WGS sequence"/>
</dbReference>
<dbReference type="SUPFAM" id="SSF52540">
    <property type="entry name" value="P-loop containing nucleoside triphosphate hydrolases"/>
    <property type="match status" value="1"/>
</dbReference>
<organism evidence="1 2">
    <name type="scientific">Mycena rosella</name>
    <name type="common">Pink bonnet</name>
    <name type="synonym">Agaricus rosellus</name>
    <dbReference type="NCBI Taxonomy" id="1033263"/>
    <lineage>
        <taxon>Eukaryota</taxon>
        <taxon>Fungi</taxon>
        <taxon>Dikarya</taxon>
        <taxon>Basidiomycota</taxon>
        <taxon>Agaricomycotina</taxon>
        <taxon>Agaricomycetes</taxon>
        <taxon>Agaricomycetidae</taxon>
        <taxon>Agaricales</taxon>
        <taxon>Marasmiineae</taxon>
        <taxon>Mycenaceae</taxon>
        <taxon>Mycena</taxon>
    </lineage>
</organism>
<proteinExistence type="predicted"/>
<evidence type="ECO:0000313" key="1">
    <source>
        <dbReference type="EMBL" id="KAJ7640622.1"/>
    </source>
</evidence>
<dbReference type="EMBL" id="JARKIE010000424">
    <property type="protein sequence ID" value="KAJ7640622.1"/>
    <property type="molecule type" value="Genomic_DNA"/>
</dbReference>
<name>A0AAD7C6T7_MYCRO</name>
<dbReference type="PANTHER" id="PTHR35205">
    <property type="entry name" value="NB-ARC AND TPR DOMAIN PROTEIN"/>
    <property type="match status" value="1"/>
</dbReference>
<keyword evidence="2" id="KW-1185">Reference proteome</keyword>
<dbReference type="CDD" id="cd21037">
    <property type="entry name" value="MLKL_NTD"/>
    <property type="match status" value="1"/>
</dbReference>
<protein>
    <submittedName>
        <fullName evidence="1">P-loop containing nucleoside triphosphate hydrolase protein</fullName>
    </submittedName>
</protein>
<evidence type="ECO:0000313" key="2">
    <source>
        <dbReference type="Proteomes" id="UP001221757"/>
    </source>
</evidence>
<dbReference type="InterPro" id="IPR059179">
    <property type="entry name" value="MLKL-like_MCAfunc"/>
</dbReference>
<dbReference type="GO" id="GO:0007166">
    <property type="term" value="P:cell surface receptor signaling pathway"/>
    <property type="evidence" value="ECO:0007669"/>
    <property type="project" value="InterPro"/>
</dbReference>
<dbReference type="InterPro" id="IPR027417">
    <property type="entry name" value="P-loop_NTPase"/>
</dbReference>
<dbReference type="PANTHER" id="PTHR35205:SF1">
    <property type="entry name" value="ZU5 DOMAIN-CONTAINING PROTEIN"/>
    <property type="match status" value="1"/>
</dbReference>
<dbReference type="Gene3D" id="1.20.930.20">
    <property type="entry name" value="Adaptor protein Cbl, N-terminal domain"/>
    <property type="match status" value="1"/>
</dbReference>
<reference evidence="1" key="1">
    <citation type="submission" date="2023-03" db="EMBL/GenBank/DDBJ databases">
        <title>Massive genome expansion in bonnet fungi (Mycena s.s.) driven by repeated elements and novel gene families across ecological guilds.</title>
        <authorList>
            <consortium name="Lawrence Berkeley National Laboratory"/>
            <person name="Harder C.B."/>
            <person name="Miyauchi S."/>
            <person name="Viragh M."/>
            <person name="Kuo A."/>
            <person name="Thoen E."/>
            <person name="Andreopoulos B."/>
            <person name="Lu D."/>
            <person name="Skrede I."/>
            <person name="Drula E."/>
            <person name="Henrissat B."/>
            <person name="Morin E."/>
            <person name="Kohler A."/>
            <person name="Barry K."/>
            <person name="LaButti K."/>
            <person name="Morin E."/>
            <person name="Salamov A."/>
            <person name="Lipzen A."/>
            <person name="Mereny Z."/>
            <person name="Hegedus B."/>
            <person name="Baldrian P."/>
            <person name="Stursova M."/>
            <person name="Weitz H."/>
            <person name="Taylor A."/>
            <person name="Grigoriev I.V."/>
            <person name="Nagy L.G."/>
            <person name="Martin F."/>
            <person name="Kauserud H."/>
        </authorList>
    </citation>
    <scope>NUCLEOTIDE SEQUENCE</scope>
    <source>
        <strain evidence="1">CBHHK067</strain>
    </source>
</reference>
<gene>
    <name evidence="1" type="ORF">B0H17DRAFT_467385</name>
</gene>
<dbReference type="GO" id="GO:0016787">
    <property type="term" value="F:hydrolase activity"/>
    <property type="evidence" value="ECO:0007669"/>
    <property type="project" value="UniProtKB-KW"/>
</dbReference>
<accession>A0AAD7C6T7</accession>
<dbReference type="Gene3D" id="3.40.50.300">
    <property type="entry name" value="P-loop containing nucleotide triphosphate hydrolases"/>
    <property type="match status" value="1"/>
</dbReference>
<comment type="caution">
    <text evidence="1">The sequence shown here is derived from an EMBL/GenBank/DDBJ whole genome shotgun (WGS) entry which is preliminary data.</text>
</comment>
<sequence length="532" mass="59146">MATSQNAAVAAAAPNPLTQTRGRIFRALKPSSQSKSDWLAVSLTTAKGVAATAECIPFPYVKGAFGTVVVILETVEKVKKNRDDLKELCGNIMDIVQIIQDQLSLHVDTAAVKFKQLCEDLEGVLQNILKVVQQLQTEPRGISSRFKEVMKLGSTADEISAHRTKIQELRLNFLLVAAIDTNMKVDKVLSTRAAPDLVVTQVTQTITKCPPPSRIFHGRRIILDQMHQFFEQDQGKQHIFLLHGLGGAGKTQTALKFIEESSSCFSDIFLIDTSTVETINTGLKNIAVTRNAGSTADDALGWLSTQPAEWLLLFDNADDPNINLHKFFPACTHGNILITSRNPGLRVYTGAHCLVSDMEELDAVELLLTSAGEDFTSGNRIIAADIVKALWYLPLAIIQAGAFISKCGVLDKYLDLYKKNQAKLLREKPTQSHADYAWTVYTTWQISFDQLSQLAKTLLQLWSFLHHEGITEDLFSHAATYKTEWYPQGPSDKELQKPLEFLSQFLGSRSCLGPSPLYRDYNRDKIIFFGQL</sequence>
<dbReference type="AlphaFoldDB" id="A0AAD7C6T7"/>
<dbReference type="InterPro" id="IPR036537">
    <property type="entry name" value="Adaptor_Cbl_N_dom_sf"/>
</dbReference>